<evidence type="ECO:0000259" key="2">
    <source>
        <dbReference type="PROSITE" id="PS00028"/>
    </source>
</evidence>
<dbReference type="EMBL" id="RXGB01008105">
    <property type="protein sequence ID" value="TMW84927.1"/>
    <property type="molecule type" value="Genomic_DNA"/>
</dbReference>
<gene>
    <name evidence="3" type="ORF">EJD97_024120</name>
</gene>
<dbReference type="InterPro" id="IPR013087">
    <property type="entry name" value="Znf_C2H2_type"/>
</dbReference>
<feature type="non-terminal residue" evidence="3">
    <location>
        <position position="1"/>
    </location>
</feature>
<protein>
    <recommendedName>
        <fullName evidence="2">C2H2-type domain-containing protein</fullName>
    </recommendedName>
</protein>
<sequence>STRIKEMSTHLELIECPICRGTVRGYQSFMIHVSSHSDDEMEIDVVEYSNNLREPLPGSSESVQHESLSLSTSMTPPTSFSYNACFIRCNDDDKAVHINQQLLSLSLYDTNSMRVSNEGGDVNTNQQLLSPSPSSSHQLFSVNNNNIRAEENQLQQMIQSTRTYVRGLKSIVIDQNESPLEFEGPHKKEVDFSILNKPDQLQLEFKPRLICDSETNEVDLSLKLEAKSIYA</sequence>
<proteinExistence type="predicted"/>
<comment type="caution">
    <text evidence="3">The sequence shown here is derived from an EMBL/GenBank/DDBJ whole genome shotgun (WGS) entry which is preliminary data.</text>
</comment>
<organism evidence="3">
    <name type="scientific">Solanum chilense</name>
    <name type="common">Tomato</name>
    <name type="synonym">Lycopersicon chilense</name>
    <dbReference type="NCBI Taxonomy" id="4083"/>
    <lineage>
        <taxon>Eukaryota</taxon>
        <taxon>Viridiplantae</taxon>
        <taxon>Streptophyta</taxon>
        <taxon>Embryophyta</taxon>
        <taxon>Tracheophyta</taxon>
        <taxon>Spermatophyta</taxon>
        <taxon>Magnoliopsida</taxon>
        <taxon>eudicotyledons</taxon>
        <taxon>Gunneridae</taxon>
        <taxon>Pentapetalae</taxon>
        <taxon>asterids</taxon>
        <taxon>lamiids</taxon>
        <taxon>Solanales</taxon>
        <taxon>Solanaceae</taxon>
        <taxon>Solanoideae</taxon>
        <taxon>Solaneae</taxon>
        <taxon>Solanum</taxon>
        <taxon>Solanum subgen. Lycopersicon</taxon>
    </lineage>
</organism>
<dbReference type="PROSITE" id="PS00028">
    <property type="entry name" value="ZINC_FINGER_C2H2_1"/>
    <property type="match status" value="1"/>
</dbReference>
<feature type="region of interest" description="Disordered" evidence="1">
    <location>
        <begin position="52"/>
        <end position="73"/>
    </location>
</feature>
<evidence type="ECO:0000256" key="1">
    <source>
        <dbReference type="SAM" id="MobiDB-lite"/>
    </source>
</evidence>
<name>A0A6N2AR41_SOLCI</name>
<accession>A0A6N2AR41</accession>
<feature type="domain" description="C2H2-type" evidence="2">
    <location>
        <begin position="16"/>
        <end position="36"/>
    </location>
</feature>
<reference evidence="3" key="1">
    <citation type="submission" date="2019-05" db="EMBL/GenBank/DDBJ databases">
        <title>The de novo reference genome and transcriptome assemblies of the wild tomato species Solanum chilense.</title>
        <authorList>
            <person name="Stam R."/>
            <person name="Nosenko T."/>
            <person name="Hoerger A.C."/>
            <person name="Stephan W."/>
            <person name="Seidel M.A."/>
            <person name="Kuhn J.M.M."/>
            <person name="Haberer G."/>
            <person name="Tellier A."/>
        </authorList>
    </citation>
    <scope>NUCLEOTIDE SEQUENCE</scope>
    <source>
        <tissue evidence="3">Mature leaves</tissue>
    </source>
</reference>
<evidence type="ECO:0000313" key="3">
    <source>
        <dbReference type="EMBL" id="TMW84927.1"/>
    </source>
</evidence>
<dbReference type="AlphaFoldDB" id="A0A6N2AR41"/>